<dbReference type="InterPro" id="IPR006665">
    <property type="entry name" value="OmpA-like"/>
</dbReference>
<protein>
    <recommendedName>
        <fullName evidence="4">OmpA-like domain-containing protein</fullName>
    </recommendedName>
</protein>
<dbReference type="InterPro" id="IPR037873">
    <property type="entry name" value="BamE-like"/>
</dbReference>
<keyword evidence="1" id="KW-0732">Signal</keyword>
<dbReference type="Gene3D" id="3.30.1450.10">
    <property type="match status" value="1"/>
</dbReference>
<dbReference type="PROSITE" id="PS51123">
    <property type="entry name" value="OMPA_2"/>
    <property type="match status" value="1"/>
</dbReference>
<dbReference type="Pfam" id="PF00691">
    <property type="entry name" value="OmpA"/>
    <property type="match status" value="1"/>
</dbReference>
<dbReference type="InterPro" id="IPR036737">
    <property type="entry name" value="OmpA-like_sf"/>
</dbReference>
<dbReference type="Gene3D" id="3.30.1330.60">
    <property type="entry name" value="OmpA-like domain"/>
    <property type="match status" value="1"/>
</dbReference>
<feature type="domain" description="OmpA-like" evidence="4">
    <location>
        <begin position="123"/>
        <end position="252"/>
    </location>
</feature>
<evidence type="ECO:0000256" key="2">
    <source>
        <dbReference type="ARBA" id="ARBA00023136"/>
    </source>
</evidence>
<evidence type="ECO:0000313" key="6">
    <source>
        <dbReference type="Proteomes" id="UP000247823"/>
    </source>
</evidence>
<dbReference type="Proteomes" id="UP000247823">
    <property type="component" value="Unassembled WGS sequence"/>
</dbReference>
<dbReference type="EMBL" id="QJQB01000041">
    <property type="protein sequence ID" value="PYA74520.1"/>
    <property type="molecule type" value="Genomic_DNA"/>
</dbReference>
<keyword evidence="2 3" id="KW-0472">Membrane</keyword>
<gene>
    <name evidence="5" type="ORF">DMW51_01925</name>
</gene>
<organism evidence="5 6">
    <name type="scientific">Serratia marcescens</name>
    <dbReference type="NCBI Taxonomy" id="615"/>
    <lineage>
        <taxon>Bacteria</taxon>
        <taxon>Pseudomonadati</taxon>
        <taxon>Pseudomonadota</taxon>
        <taxon>Gammaproteobacteria</taxon>
        <taxon>Enterobacterales</taxon>
        <taxon>Yersiniaceae</taxon>
        <taxon>Serratia</taxon>
    </lineage>
</organism>
<accession>A0ABX5NIP0</accession>
<dbReference type="InterPro" id="IPR007450">
    <property type="entry name" value="BamE_dom"/>
</dbReference>
<reference evidence="6" key="1">
    <citation type="submission" date="2018-06" db="EMBL/GenBank/DDBJ databases">
        <title>Serratia marcescens genome sequencing and assembly.</title>
        <authorList>
            <person name="Martins R.C."/>
            <person name="Perdigao-Neto L.V."/>
            <person name="Costa S.F."/>
            <person name="Levin A.S.S."/>
        </authorList>
    </citation>
    <scope>NUCLEOTIDE SEQUENCE [LARGE SCALE GENOMIC DNA]</scope>
    <source>
        <strain evidence="6">1283</strain>
    </source>
</reference>
<reference evidence="5 6" key="2">
    <citation type="submission" date="2018-06" db="EMBL/GenBank/DDBJ databases">
        <title>Serratia marcescens genome sequencing and assembly.</title>
        <authorList>
            <person name="Martins R.C.R."/>
            <person name="Perdigao-Neto L.V."/>
            <person name="Costa S.F."/>
            <person name="Levin A.S.S."/>
        </authorList>
    </citation>
    <scope>NUCLEOTIDE SEQUENCE [LARGE SCALE GENOMIC DNA]</scope>
    <source>
        <strain evidence="5 6">1283</strain>
    </source>
</reference>
<dbReference type="SUPFAM" id="SSF103088">
    <property type="entry name" value="OmpA-like"/>
    <property type="match status" value="1"/>
</dbReference>
<proteinExistence type="predicted"/>
<evidence type="ECO:0000256" key="3">
    <source>
        <dbReference type="PROSITE-ProRule" id="PRU00473"/>
    </source>
</evidence>
<evidence type="ECO:0000259" key="4">
    <source>
        <dbReference type="PROSITE" id="PS51123"/>
    </source>
</evidence>
<keyword evidence="6" id="KW-1185">Reference proteome</keyword>
<name>A0ABX5NIP0_SERMA</name>
<evidence type="ECO:0000256" key="1">
    <source>
        <dbReference type="ARBA" id="ARBA00022729"/>
    </source>
</evidence>
<dbReference type="Pfam" id="PF04355">
    <property type="entry name" value="BamE"/>
    <property type="match status" value="1"/>
</dbReference>
<sequence>MGELAMVITRLKILTLSSAVILTGCTNYEKDGFPKTTDSYLTQVLKYEPELVKHVTVGTNKDAVRATLGNPQFNEFMSNDWNYVLDIHNPGTDSYHRCQLRITFKDDLASRLAWKGANCPAPKQKQQALVSVEVFFAFSLSEINDIMPSSKQRLDSVINDIKTHGTVINNIRLIGNADTVGQTNTNYTLGLARARTIQKYLSQQLPLTPHKFTISSESDLDAYQQRCVAKIDGNPPCSQHYRRVDVQFTVEKPVL</sequence>
<comment type="caution">
    <text evidence="5">The sequence shown here is derived from an EMBL/GenBank/DDBJ whole genome shotgun (WGS) entry which is preliminary data.</text>
</comment>
<evidence type="ECO:0000313" key="5">
    <source>
        <dbReference type="EMBL" id="PYA74520.1"/>
    </source>
</evidence>